<evidence type="ECO:0000256" key="7">
    <source>
        <dbReference type="ARBA" id="ARBA00043965"/>
    </source>
</evidence>
<keyword evidence="10" id="KW-1185">Reference proteome</keyword>
<feature type="signal peptide" evidence="8">
    <location>
        <begin position="1"/>
        <end position="31"/>
    </location>
</feature>
<evidence type="ECO:0000256" key="4">
    <source>
        <dbReference type="ARBA" id="ARBA00022656"/>
    </source>
</evidence>
<comment type="caution">
    <text evidence="9">The sequence shown here is derived from an EMBL/GenBank/DDBJ whole genome shotgun (WGS) entry which is preliminary data.</text>
</comment>
<comment type="subcellular location">
    <subcellularLocation>
        <location evidence="2">Secreted</location>
    </subcellularLocation>
</comment>
<comment type="similarity">
    <text evidence="7">Belongs to the plant thionin (TC 1.C.44) family. 4 C-C subfamily.</text>
</comment>
<dbReference type="InterPro" id="IPR036391">
    <property type="entry name" value="Thionin-like_sf"/>
</dbReference>
<keyword evidence="4" id="KW-0800">Toxin</keyword>
<evidence type="ECO:0000256" key="3">
    <source>
        <dbReference type="ARBA" id="ARBA00022525"/>
    </source>
</evidence>
<dbReference type="GO" id="GO:0006952">
    <property type="term" value="P:defense response"/>
    <property type="evidence" value="ECO:0007669"/>
    <property type="project" value="UniProtKB-KW"/>
</dbReference>
<evidence type="ECO:0000313" key="9">
    <source>
        <dbReference type="EMBL" id="KAF8722146.1"/>
    </source>
</evidence>
<keyword evidence="3" id="KW-0964">Secreted</keyword>
<dbReference type="Proteomes" id="UP000636709">
    <property type="component" value="Unassembled WGS sequence"/>
</dbReference>
<accession>A0A835CCT0</accession>
<dbReference type="OrthoDB" id="1094916at2759"/>
<evidence type="ECO:0000256" key="2">
    <source>
        <dbReference type="ARBA" id="ARBA00004613"/>
    </source>
</evidence>
<feature type="chain" id="PRO_5032947129" description="Acidic protein" evidence="8">
    <location>
        <begin position="32"/>
        <end position="157"/>
    </location>
</feature>
<dbReference type="GO" id="GO:0090729">
    <property type="term" value="F:toxin activity"/>
    <property type="evidence" value="ECO:0007669"/>
    <property type="project" value="UniProtKB-KW"/>
</dbReference>
<dbReference type="PANTHER" id="PTHR33920">
    <property type="entry name" value="THIONIN-2.1-RELATED"/>
    <property type="match status" value="1"/>
</dbReference>
<keyword evidence="5" id="KW-0611">Plant defense</keyword>
<name>A0A835CCT0_9POAL</name>
<gene>
    <name evidence="9" type="ORF">HU200_022788</name>
</gene>
<sequence length="157" mass="17095">MEAAGKGLKSFVAVVLVLGLLLGQQQIQVEAKIRCPSSQARDLYFMCIYLGKPRPLCETISGCKVVHRKCNDGEEHAGFACAEDDAMALEFCKLGCAASSLCDNNIKQAVGNEETSDAVNSCDEACYRFCTKHDHTAALLLKQVHPRNAREFHVTAS</sequence>
<evidence type="ECO:0008006" key="11">
    <source>
        <dbReference type="Google" id="ProtNLM"/>
    </source>
</evidence>
<dbReference type="GO" id="GO:0005576">
    <property type="term" value="C:extracellular region"/>
    <property type="evidence" value="ECO:0007669"/>
    <property type="project" value="UniProtKB-SubCell"/>
</dbReference>
<dbReference type="Gene3D" id="3.30.1350.10">
    <property type="entry name" value="Thionin-like"/>
    <property type="match status" value="1"/>
</dbReference>
<keyword evidence="8" id="KW-0732">Signal</keyword>
<comment type="function">
    <text evidence="1">Thionins are small plant proteins which are toxic to animal cells. They seem to exert their toxic effect at the level of the cell membrane. Their precise function is not known.</text>
</comment>
<dbReference type="Pfam" id="PF00321">
    <property type="entry name" value="Thionin"/>
    <property type="match status" value="1"/>
</dbReference>
<dbReference type="PANTHER" id="PTHR33920:SF2">
    <property type="entry name" value="THIONIN-2.1-RELATED"/>
    <property type="match status" value="1"/>
</dbReference>
<organism evidence="9 10">
    <name type="scientific">Digitaria exilis</name>
    <dbReference type="NCBI Taxonomy" id="1010633"/>
    <lineage>
        <taxon>Eukaryota</taxon>
        <taxon>Viridiplantae</taxon>
        <taxon>Streptophyta</taxon>
        <taxon>Embryophyta</taxon>
        <taxon>Tracheophyta</taxon>
        <taxon>Spermatophyta</taxon>
        <taxon>Magnoliopsida</taxon>
        <taxon>Liliopsida</taxon>
        <taxon>Poales</taxon>
        <taxon>Poaceae</taxon>
        <taxon>PACMAD clade</taxon>
        <taxon>Panicoideae</taxon>
        <taxon>Panicodae</taxon>
        <taxon>Paniceae</taxon>
        <taxon>Anthephorinae</taxon>
        <taxon>Digitaria</taxon>
    </lineage>
</organism>
<keyword evidence="6" id="KW-1015">Disulfide bond</keyword>
<protein>
    <recommendedName>
        <fullName evidence="11">Acidic protein</fullName>
    </recommendedName>
</protein>
<reference evidence="9" key="1">
    <citation type="submission" date="2020-07" db="EMBL/GenBank/DDBJ databases">
        <title>Genome sequence and genetic diversity analysis of an under-domesticated orphan crop, white fonio (Digitaria exilis).</title>
        <authorList>
            <person name="Bennetzen J.L."/>
            <person name="Chen S."/>
            <person name="Ma X."/>
            <person name="Wang X."/>
            <person name="Yssel A.E.J."/>
            <person name="Chaluvadi S.R."/>
            <person name="Johnson M."/>
            <person name="Gangashetty P."/>
            <person name="Hamidou F."/>
            <person name="Sanogo M.D."/>
            <person name="Zwaenepoel A."/>
            <person name="Wallace J."/>
            <person name="Van De Peer Y."/>
            <person name="Van Deynze A."/>
        </authorList>
    </citation>
    <scope>NUCLEOTIDE SEQUENCE</scope>
    <source>
        <tissue evidence="9">Leaves</tissue>
    </source>
</reference>
<evidence type="ECO:0000256" key="1">
    <source>
        <dbReference type="ARBA" id="ARBA00002847"/>
    </source>
</evidence>
<evidence type="ECO:0000313" key="10">
    <source>
        <dbReference type="Proteomes" id="UP000636709"/>
    </source>
</evidence>
<proteinExistence type="inferred from homology"/>
<dbReference type="EMBL" id="JACEFO010001677">
    <property type="protein sequence ID" value="KAF8722146.1"/>
    <property type="molecule type" value="Genomic_DNA"/>
</dbReference>
<dbReference type="SUPFAM" id="SSF57429">
    <property type="entry name" value="Crambin-like"/>
    <property type="match status" value="1"/>
</dbReference>
<dbReference type="AlphaFoldDB" id="A0A835CCT0"/>
<evidence type="ECO:0000256" key="5">
    <source>
        <dbReference type="ARBA" id="ARBA00022821"/>
    </source>
</evidence>
<evidence type="ECO:0000256" key="8">
    <source>
        <dbReference type="SAM" id="SignalP"/>
    </source>
</evidence>
<evidence type="ECO:0000256" key="6">
    <source>
        <dbReference type="ARBA" id="ARBA00023157"/>
    </source>
</evidence>
<dbReference type="InterPro" id="IPR001010">
    <property type="entry name" value="Thionin"/>
</dbReference>